<reference evidence="2 5" key="2">
    <citation type="submission" date="2020-08" db="EMBL/GenBank/DDBJ databases">
        <title>Genomic Encyclopedia of Type Strains, Phase IV (KMG-V): Genome sequencing to study the core and pangenomes of soil and plant-associated prokaryotes.</title>
        <authorList>
            <person name="Whitman W."/>
        </authorList>
    </citation>
    <scope>NUCLEOTIDE SEQUENCE [LARGE SCALE GENOMIC DNA]</scope>
    <source>
        <strain evidence="2 5">B3ACCR2</strain>
    </source>
</reference>
<name>A0A495XSJ1_9MICO</name>
<gene>
    <name evidence="3" type="ORF">DFJ68_0903</name>
    <name evidence="2" type="ORF">FHW14_000401</name>
</gene>
<comment type="caution">
    <text evidence="3">The sequence shown here is derived from an EMBL/GenBank/DDBJ whole genome shotgun (WGS) entry which is preliminary data.</text>
</comment>
<dbReference type="Proteomes" id="UP000590811">
    <property type="component" value="Unassembled WGS sequence"/>
</dbReference>
<reference evidence="3 4" key="1">
    <citation type="submission" date="2018-10" db="EMBL/GenBank/DDBJ databases">
        <title>Sequencing the genomes of 1000 actinobacteria strains.</title>
        <authorList>
            <person name="Klenk H.-P."/>
        </authorList>
    </citation>
    <scope>NUCLEOTIDE SEQUENCE [LARGE SCALE GENOMIC DNA]</scope>
    <source>
        <strain evidence="3 4">DSM 44267</strain>
    </source>
</reference>
<dbReference type="PROSITE" id="PS51257">
    <property type="entry name" value="PROKAR_LIPOPROTEIN"/>
    <property type="match status" value="1"/>
</dbReference>
<dbReference type="EMBL" id="RBXT01000001">
    <property type="protein sequence ID" value="RKT77480.1"/>
    <property type="molecule type" value="Genomic_DNA"/>
</dbReference>
<feature type="region of interest" description="Disordered" evidence="1">
    <location>
        <begin position="77"/>
        <end position="98"/>
    </location>
</feature>
<evidence type="ECO:0008006" key="6">
    <source>
        <dbReference type="Google" id="ProtNLM"/>
    </source>
</evidence>
<dbReference type="OrthoDB" id="4947754at2"/>
<sequence length="119" mass="12154">MPARRRSALVSVGTVALVTVGLSGCSNQADYDYAGVCVDQKTNTRVSDDRCDSRQTTGFHGGYGWYYVPRGVAAPKVGQAASGGTTTPRSGAWTGKGFSADGGTVTRGGFTSAHSTLGG</sequence>
<dbReference type="EMBL" id="JACHVT010000001">
    <property type="protein sequence ID" value="MBB2985261.1"/>
    <property type="molecule type" value="Genomic_DNA"/>
</dbReference>
<organism evidence="3 4">
    <name type="scientific">Terracoccus luteus</name>
    <dbReference type="NCBI Taxonomy" id="53356"/>
    <lineage>
        <taxon>Bacteria</taxon>
        <taxon>Bacillati</taxon>
        <taxon>Actinomycetota</taxon>
        <taxon>Actinomycetes</taxon>
        <taxon>Micrococcales</taxon>
        <taxon>Intrasporangiaceae</taxon>
        <taxon>Terracoccus</taxon>
    </lineage>
</organism>
<protein>
    <recommendedName>
        <fullName evidence="6">Lipoprotein</fullName>
    </recommendedName>
</protein>
<evidence type="ECO:0000313" key="2">
    <source>
        <dbReference type="EMBL" id="MBB2985261.1"/>
    </source>
</evidence>
<dbReference type="AlphaFoldDB" id="A0A495XSJ1"/>
<evidence type="ECO:0000313" key="4">
    <source>
        <dbReference type="Proteomes" id="UP000278440"/>
    </source>
</evidence>
<evidence type="ECO:0000256" key="1">
    <source>
        <dbReference type="SAM" id="MobiDB-lite"/>
    </source>
</evidence>
<dbReference type="Proteomes" id="UP000278440">
    <property type="component" value="Unassembled WGS sequence"/>
</dbReference>
<proteinExistence type="predicted"/>
<keyword evidence="4" id="KW-1185">Reference proteome</keyword>
<evidence type="ECO:0000313" key="3">
    <source>
        <dbReference type="EMBL" id="RKT77480.1"/>
    </source>
</evidence>
<accession>A0A495XSJ1</accession>
<dbReference type="RefSeq" id="WP_121031373.1">
    <property type="nucleotide sequence ID" value="NZ_JACHVT010000001.1"/>
</dbReference>
<evidence type="ECO:0000313" key="5">
    <source>
        <dbReference type="Proteomes" id="UP000590811"/>
    </source>
</evidence>